<accession>A0A939P8I0</accession>
<dbReference type="EMBL" id="JAGEOJ010000004">
    <property type="protein sequence ID" value="MBO2447942.1"/>
    <property type="molecule type" value="Genomic_DNA"/>
</dbReference>
<name>A0A939P8I0_9ACTN</name>
<dbReference type="RefSeq" id="WP_208255574.1">
    <property type="nucleotide sequence ID" value="NZ_JAGEOJ010000004.1"/>
</dbReference>
<sequence>MWQGLGWINEADIPRRLRVPHLEEAQRVSPSSSMPPTCSMPTASSTGASGWPTVLAEINDLVRASG</sequence>
<protein>
    <submittedName>
        <fullName evidence="2">Uncharacterized protein</fullName>
    </submittedName>
</protein>
<evidence type="ECO:0000313" key="2">
    <source>
        <dbReference type="EMBL" id="MBO2447942.1"/>
    </source>
</evidence>
<proteinExistence type="predicted"/>
<dbReference type="AlphaFoldDB" id="A0A939P8I0"/>
<evidence type="ECO:0000256" key="1">
    <source>
        <dbReference type="SAM" id="MobiDB-lite"/>
    </source>
</evidence>
<organism evidence="2 3">
    <name type="scientific">Actinomadura barringtoniae</name>
    <dbReference type="NCBI Taxonomy" id="1427535"/>
    <lineage>
        <taxon>Bacteria</taxon>
        <taxon>Bacillati</taxon>
        <taxon>Actinomycetota</taxon>
        <taxon>Actinomycetes</taxon>
        <taxon>Streptosporangiales</taxon>
        <taxon>Thermomonosporaceae</taxon>
        <taxon>Actinomadura</taxon>
    </lineage>
</organism>
<keyword evidence="3" id="KW-1185">Reference proteome</keyword>
<feature type="compositionally biased region" description="Low complexity" evidence="1">
    <location>
        <begin position="29"/>
        <end position="46"/>
    </location>
</feature>
<reference evidence="2" key="1">
    <citation type="submission" date="2021-03" db="EMBL/GenBank/DDBJ databases">
        <authorList>
            <person name="Kanchanasin P."/>
            <person name="Saeng-In P."/>
            <person name="Phongsopitanun W."/>
            <person name="Yuki M."/>
            <person name="Kudo T."/>
            <person name="Ohkuma M."/>
            <person name="Tanasupawat S."/>
        </authorList>
    </citation>
    <scope>NUCLEOTIDE SEQUENCE</scope>
    <source>
        <strain evidence="2">GKU 128</strain>
    </source>
</reference>
<comment type="caution">
    <text evidence="2">The sequence shown here is derived from an EMBL/GenBank/DDBJ whole genome shotgun (WGS) entry which is preliminary data.</text>
</comment>
<feature type="region of interest" description="Disordered" evidence="1">
    <location>
        <begin position="24"/>
        <end position="50"/>
    </location>
</feature>
<evidence type="ECO:0000313" key="3">
    <source>
        <dbReference type="Proteomes" id="UP000669179"/>
    </source>
</evidence>
<dbReference type="Proteomes" id="UP000669179">
    <property type="component" value="Unassembled WGS sequence"/>
</dbReference>
<gene>
    <name evidence="2" type="ORF">J4573_12630</name>
</gene>